<dbReference type="Gene3D" id="3.30.2010.10">
    <property type="entry name" value="Metalloproteases ('zincins'), catalytic domain"/>
    <property type="match status" value="1"/>
</dbReference>
<keyword evidence="5 13" id="KW-0812">Transmembrane</keyword>
<feature type="transmembrane region" description="Helical" evidence="13">
    <location>
        <begin position="50"/>
        <end position="67"/>
    </location>
</feature>
<keyword evidence="7" id="KW-0378">Hydrolase</keyword>
<name>A0A4U0S455_9ACTN</name>
<dbReference type="InterPro" id="IPR001915">
    <property type="entry name" value="Peptidase_M48"/>
</dbReference>
<dbReference type="GO" id="GO:0046872">
    <property type="term" value="F:metal ion binding"/>
    <property type="evidence" value="ECO:0007669"/>
    <property type="project" value="UniProtKB-KW"/>
</dbReference>
<evidence type="ECO:0000259" key="14">
    <source>
        <dbReference type="Pfam" id="PF01435"/>
    </source>
</evidence>
<keyword evidence="16" id="KW-1185">Reference proteome</keyword>
<feature type="region of interest" description="Disordered" evidence="12">
    <location>
        <begin position="499"/>
        <end position="519"/>
    </location>
</feature>
<dbReference type="PANTHER" id="PTHR43221">
    <property type="entry name" value="PROTEASE HTPX"/>
    <property type="match status" value="1"/>
</dbReference>
<protein>
    <recommendedName>
        <fullName evidence="14">Peptidase M48 domain-containing protein</fullName>
    </recommendedName>
</protein>
<evidence type="ECO:0000256" key="6">
    <source>
        <dbReference type="ARBA" id="ARBA00022723"/>
    </source>
</evidence>
<feature type="domain" description="Peptidase M48" evidence="14">
    <location>
        <begin position="130"/>
        <end position="326"/>
    </location>
</feature>
<dbReference type="InterPro" id="IPR050083">
    <property type="entry name" value="HtpX_protease"/>
</dbReference>
<feature type="transmembrane region" description="Helical" evidence="13">
    <location>
        <begin position="12"/>
        <end position="38"/>
    </location>
</feature>
<evidence type="ECO:0000256" key="3">
    <source>
        <dbReference type="ARBA" id="ARBA00022475"/>
    </source>
</evidence>
<evidence type="ECO:0000256" key="13">
    <source>
        <dbReference type="SAM" id="Phobius"/>
    </source>
</evidence>
<dbReference type="GO" id="GO:0005886">
    <property type="term" value="C:plasma membrane"/>
    <property type="evidence" value="ECO:0007669"/>
    <property type="project" value="UniProtKB-SubCell"/>
</dbReference>
<dbReference type="Pfam" id="PF01435">
    <property type="entry name" value="Peptidase_M48"/>
    <property type="match status" value="1"/>
</dbReference>
<evidence type="ECO:0000256" key="11">
    <source>
        <dbReference type="ARBA" id="ARBA00023136"/>
    </source>
</evidence>
<accession>A0A4U0S455</accession>
<evidence type="ECO:0000256" key="4">
    <source>
        <dbReference type="ARBA" id="ARBA00022670"/>
    </source>
</evidence>
<evidence type="ECO:0000256" key="12">
    <source>
        <dbReference type="SAM" id="MobiDB-lite"/>
    </source>
</evidence>
<dbReference type="PANTHER" id="PTHR43221:SF1">
    <property type="entry name" value="PROTEASE HTPX"/>
    <property type="match status" value="1"/>
</dbReference>
<comment type="cofactor">
    <cofactor evidence="1">
        <name>Zn(2+)</name>
        <dbReference type="ChEBI" id="CHEBI:29105"/>
    </cofactor>
</comment>
<evidence type="ECO:0000256" key="8">
    <source>
        <dbReference type="ARBA" id="ARBA00022833"/>
    </source>
</evidence>
<dbReference type="Proteomes" id="UP000305778">
    <property type="component" value="Unassembled WGS sequence"/>
</dbReference>
<keyword evidence="4" id="KW-0645">Protease</keyword>
<evidence type="ECO:0000256" key="9">
    <source>
        <dbReference type="ARBA" id="ARBA00022989"/>
    </source>
</evidence>
<evidence type="ECO:0000256" key="7">
    <source>
        <dbReference type="ARBA" id="ARBA00022801"/>
    </source>
</evidence>
<evidence type="ECO:0000256" key="10">
    <source>
        <dbReference type="ARBA" id="ARBA00023049"/>
    </source>
</evidence>
<keyword evidence="11 13" id="KW-0472">Membrane</keyword>
<keyword evidence="6" id="KW-0479">Metal-binding</keyword>
<dbReference type="GO" id="GO:0004222">
    <property type="term" value="F:metalloendopeptidase activity"/>
    <property type="evidence" value="ECO:0007669"/>
    <property type="project" value="InterPro"/>
</dbReference>
<keyword evidence="8" id="KW-0862">Zinc</keyword>
<evidence type="ECO:0000256" key="1">
    <source>
        <dbReference type="ARBA" id="ARBA00001947"/>
    </source>
</evidence>
<dbReference type="CDD" id="cd07328">
    <property type="entry name" value="M48_Ste24p_like"/>
    <property type="match status" value="1"/>
</dbReference>
<comment type="caution">
    <text evidence="15">The sequence shown here is derived from an EMBL/GenBank/DDBJ whole genome shotgun (WGS) entry which is preliminary data.</text>
</comment>
<evidence type="ECO:0000256" key="5">
    <source>
        <dbReference type="ARBA" id="ARBA00022692"/>
    </source>
</evidence>
<gene>
    <name evidence="15" type="ORF">FCI23_37130</name>
</gene>
<comment type="subcellular location">
    <subcellularLocation>
        <location evidence="2">Cell membrane</location>
        <topology evidence="2">Multi-pass membrane protein</topology>
    </subcellularLocation>
</comment>
<evidence type="ECO:0000313" key="16">
    <source>
        <dbReference type="Proteomes" id="UP000305778"/>
    </source>
</evidence>
<keyword evidence="10" id="KW-0482">Metalloprotease</keyword>
<feature type="transmembrane region" description="Helical" evidence="13">
    <location>
        <begin position="535"/>
        <end position="555"/>
    </location>
</feature>
<dbReference type="AlphaFoldDB" id="A0A4U0S455"/>
<keyword evidence="3" id="KW-1003">Cell membrane</keyword>
<reference evidence="15 16" key="1">
    <citation type="submission" date="2019-04" db="EMBL/GenBank/DDBJ databases">
        <title>Streptomyces oryziradicis sp. nov., a novel actinomycete isolated from rhizosphere soil of rice (Oryza sativa L.).</title>
        <authorList>
            <person name="Li C."/>
        </authorList>
    </citation>
    <scope>NUCLEOTIDE SEQUENCE [LARGE SCALE GENOMIC DNA]</scope>
    <source>
        <strain evidence="15 16">NEAU-C40</strain>
    </source>
</reference>
<sequence>MIQALRTALALALLASFYVLVILVGLFDVALLLLALWAQVNGGSGSTNSAGSTFMVIVGSVPLLYAIGHGLTAVSRPTPVGEHTARVTRRTAPELWQTVTEVAGRVGVSPPDLLLLTAEANAAVSEEGWLLGLLPGERRLYLGLPLTMTLTRAQLRAVLAHEFGHYAGRHTRFGGVAYRVASAMEITFERLRPVPGRHGGISLGYLLAVPLRPYRWLFHRLTFAVRRRQELEADDTAAGITGREVTALALRTALGTDIAWRRFSQEWLEPAEDAALRPDNPFLAFRSLLEEADTDVLRIPAARFGEKPGRYDSHPPLAVRLARLAALDTDSARDDGTAAAALLPADLGRIVRRVRGLPPGARSLPWQEWAEQAAGRPAQERAAALLRAARRTTEGGQPTLGTVLELLGDGHAGPLAREFGEEPEGDGDLHGALRALVGQHLVGAGRAHWRPAWGGESELECPGLTGRALDELVRDALATPAGLAPLRARLAALGVDLGRPVPAGGPEPEPGSREPASVGITPVSDEEAAAEKRKYLYLTVAVAAVALVLIVVGALSSSGGGSPALPPGIRCTYGADGNSCLNRAYPPTWNPYPGPGYGLPTPYPIVPRPTFSLDIGSLLKPVSARPRG</sequence>
<organism evidence="15 16">
    <name type="scientific">Actinacidiphila oryziradicis</name>
    <dbReference type="NCBI Taxonomy" id="2571141"/>
    <lineage>
        <taxon>Bacteria</taxon>
        <taxon>Bacillati</taxon>
        <taxon>Actinomycetota</taxon>
        <taxon>Actinomycetes</taxon>
        <taxon>Kitasatosporales</taxon>
        <taxon>Streptomycetaceae</taxon>
        <taxon>Actinacidiphila</taxon>
    </lineage>
</organism>
<evidence type="ECO:0000313" key="15">
    <source>
        <dbReference type="EMBL" id="TKA03083.1"/>
    </source>
</evidence>
<dbReference type="OrthoDB" id="155290at2"/>
<proteinExistence type="predicted"/>
<keyword evidence="9 13" id="KW-1133">Transmembrane helix</keyword>
<dbReference type="EMBL" id="SUMC01000057">
    <property type="protein sequence ID" value="TKA03083.1"/>
    <property type="molecule type" value="Genomic_DNA"/>
</dbReference>
<dbReference type="GO" id="GO:0006508">
    <property type="term" value="P:proteolysis"/>
    <property type="evidence" value="ECO:0007669"/>
    <property type="project" value="UniProtKB-KW"/>
</dbReference>
<evidence type="ECO:0000256" key="2">
    <source>
        <dbReference type="ARBA" id="ARBA00004651"/>
    </source>
</evidence>